<proteinExistence type="predicted"/>
<dbReference type="Pfam" id="PF14242">
    <property type="entry name" value="DUF4342"/>
    <property type="match status" value="1"/>
</dbReference>
<dbReference type="RefSeq" id="WP_413258618.1">
    <property type="nucleotide sequence ID" value="NZ_JBHFNS010000069.1"/>
</dbReference>
<dbReference type="InterPro" id="IPR025642">
    <property type="entry name" value="DUF4342"/>
</dbReference>
<evidence type="ECO:0000313" key="3">
    <source>
        <dbReference type="EMBL" id="MFB2937127.1"/>
    </source>
</evidence>
<name>A0ABV4YE66_9CYAN</name>
<organism evidence="3 4">
    <name type="scientific">Floridaenema fluviatile BLCC-F154</name>
    <dbReference type="NCBI Taxonomy" id="3153640"/>
    <lineage>
        <taxon>Bacteria</taxon>
        <taxon>Bacillati</taxon>
        <taxon>Cyanobacteriota</taxon>
        <taxon>Cyanophyceae</taxon>
        <taxon>Oscillatoriophycideae</taxon>
        <taxon>Aerosakkonematales</taxon>
        <taxon>Aerosakkonemataceae</taxon>
        <taxon>Floridanema</taxon>
        <taxon>Floridanema fluviatile</taxon>
    </lineage>
</organism>
<feature type="transmembrane region" description="Helical" evidence="1">
    <location>
        <begin position="84"/>
        <end position="106"/>
    </location>
</feature>
<evidence type="ECO:0000259" key="2">
    <source>
        <dbReference type="Pfam" id="PF14242"/>
    </source>
</evidence>
<keyword evidence="1" id="KW-0472">Membrane</keyword>
<evidence type="ECO:0000256" key="1">
    <source>
        <dbReference type="SAM" id="Phobius"/>
    </source>
</evidence>
<feature type="domain" description="DUF4342" evidence="2">
    <location>
        <begin position="29"/>
        <end position="108"/>
    </location>
</feature>
<gene>
    <name evidence="3" type="ORF">ACE1B6_17920</name>
</gene>
<evidence type="ECO:0000313" key="4">
    <source>
        <dbReference type="Proteomes" id="UP001576776"/>
    </source>
</evidence>
<comment type="caution">
    <text evidence="3">The sequence shown here is derived from an EMBL/GenBank/DDBJ whole genome shotgun (WGS) entry which is preliminary data.</text>
</comment>
<dbReference type="EMBL" id="JBHFNS010000069">
    <property type="protein sequence ID" value="MFB2937127.1"/>
    <property type="molecule type" value="Genomic_DNA"/>
</dbReference>
<dbReference type="Proteomes" id="UP001576776">
    <property type="component" value="Unassembled WGS sequence"/>
</dbReference>
<sequence>MNTPQEDAKPVEIEVTTVEPQAEDTKQNVRVEEFSVNGDALVGKIKELIHQGNIRRITIKNEEGHTLIEIPLTIGVVGGVVGTAIFPLVAAIGAIGALVAHLTIAIEKVEDS</sequence>
<accession>A0ABV4YE66</accession>
<keyword evidence="4" id="KW-1185">Reference proteome</keyword>
<protein>
    <submittedName>
        <fullName evidence="3">DUF4342 domain-containing protein</fullName>
    </submittedName>
</protein>
<reference evidence="3 4" key="1">
    <citation type="submission" date="2024-09" db="EMBL/GenBank/DDBJ databases">
        <title>Floridaenema gen nov. (Aerosakkonemataceae, Aerosakkonematales ord. nov., Cyanobacteria) from benthic tropical and subtropical fresh waters, with the description of four new species.</title>
        <authorList>
            <person name="Moretto J.A."/>
            <person name="Berthold D.E."/>
            <person name="Lefler F.W."/>
            <person name="Huang I.-S."/>
            <person name="Laughinghouse H. IV."/>
        </authorList>
    </citation>
    <scope>NUCLEOTIDE SEQUENCE [LARGE SCALE GENOMIC DNA]</scope>
    <source>
        <strain evidence="3 4">BLCC-F154</strain>
    </source>
</reference>
<keyword evidence="1" id="KW-1133">Transmembrane helix</keyword>
<keyword evidence="1" id="KW-0812">Transmembrane</keyword>